<keyword evidence="3" id="KW-1185">Reference proteome</keyword>
<evidence type="ECO:0000313" key="2">
    <source>
        <dbReference type="EnsemblMetazoa" id="GBRI019391-PA"/>
    </source>
</evidence>
<protein>
    <submittedName>
        <fullName evidence="2">Uncharacterized protein</fullName>
    </submittedName>
</protein>
<proteinExistence type="predicted"/>
<keyword evidence="1" id="KW-0472">Membrane</keyword>
<keyword evidence="1" id="KW-1133">Transmembrane helix</keyword>
<dbReference type="VEuPathDB" id="VectorBase:GBRI019391"/>
<sequence length="144" mass="16864">MSINTRPQYLLLPSCIFYAIFSVKLVLLCITRDGINQRSQRNIMIAIFCVYNKAICDLRLLLRILTRILKEYQLEIWNSLVSNKQINCQITAWTLKPRDGIVEVVMSGRIDSQLNKWSALNTDKWTYRRPDRKADSLIQRLVSD</sequence>
<reference evidence="3" key="1">
    <citation type="submission" date="2014-03" db="EMBL/GenBank/DDBJ databases">
        <authorList>
            <person name="Aksoy S."/>
            <person name="Warren W."/>
            <person name="Wilson R.K."/>
        </authorList>
    </citation>
    <scope>NUCLEOTIDE SEQUENCE [LARGE SCALE GENOMIC DNA]</scope>
    <source>
        <strain evidence="3">IAEA</strain>
    </source>
</reference>
<keyword evidence="1" id="KW-0812">Transmembrane</keyword>
<feature type="transmembrane region" description="Helical" evidence="1">
    <location>
        <begin position="9"/>
        <end position="31"/>
    </location>
</feature>
<reference evidence="2" key="2">
    <citation type="submission" date="2020-05" db="UniProtKB">
        <authorList>
            <consortium name="EnsemblMetazoa"/>
        </authorList>
    </citation>
    <scope>IDENTIFICATION</scope>
    <source>
        <strain evidence="2">IAEA</strain>
    </source>
</reference>
<accession>A0A1A9WH02</accession>
<name>A0A1A9WH02_9MUSC</name>
<evidence type="ECO:0000313" key="3">
    <source>
        <dbReference type="Proteomes" id="UP000091820"/>
    </source>
</evidence>
<organism evidence="2 3">
    <name type="scientific">Glossina brevipalpis</name>
    <dbReference type="NCBI Taxonomy" id="37001"/>
    <lineage>
        <taxon>Eukaryota</taxon>
        <taxon>Metazoa</taxon>
        <taxon>Ecdysozoa</taxon>
        <taxon>Arthropoda</taxon>
        <taxon>Hexapoda</taxon>
        <taxon>Insecta</taxon>
        <taxon>Pterygota</taxon>
        <taxon>Neoptera</taxon>
        <taxon>Endopterygota</taxon>
        <taxon>Diptera</taxon>
        <taxon>Brachycera</taxon>
        <taxon>Muscomorpha</taxon>
        <taxon>Hippoboscoidea</taxon>
        <taxon>Glossinidae</taxon>
        <taxon>Glossina</taxon>
    </lineage>
</organism>
<evidence type="ECO:0000256" key="1">
    <source>
        <dbReference type="SAM" id="Phobius"/>
    </source>
</evidence>
<dbReference type="AlphaFoldDB" id="A0A1A9WH02"/>
<dbReference type="EnsemblMetazoa" id="GBRI019391-RA">
    <property type="protein sequence ID" value="GBRI019391-PA"/>
    <property type="gene ID" value="GBRI019391"/>
</dbReference>
<dbReference type="Proteomes" id="UP000091820">
    <property type="component" value="Unassembled WGS sequence"/>
</dbReference>